<dbReference type="AlphaFoldDB" id="A0A8H6S3G7"/>
<keyword evidence="1" id="KW-1133">Transmembrane helix</keyword>
<keyword evidence="3" id="KW-1185">Reference proteome</keyword>
<name>A0A8H6S3G7_9AGAR</name>
<evidence type="ECO:0000256" key="1">
    <source>
        <dbReference type="SAM" id="Phobius"/>
    </source>
</evidence>
<organism evidence="2 3">
    <name type="scientific">Mycena indigotica</name>
    <dbReference type="NCBI Taxonomy" id="2126181"/>
    <lineage>
        <taxon>Eukaryota</taxon>
        <taxon>Fungi</taxon>
        <taxon>Dikarya</taxon>
        <taxon>Basidiomycota</taxon>
        <taxon>Agaricomycotina</taxon>
        <taxon>Agaricomycetes</taxon>
        <taxon>Agaricomycetidae</taxon>
        <taxon>Agaricales</taxon>
        <taxon>Marasmiineae</taxon>
        <taxon>Mycenaceae</taxon>
        <taxon>Mycena</taxon>
    </lineage>
</organism>
<keyword evidence="1" id="KW-0812">Transmembrane</keyword>
<dbReference type="RefSeq" id="XP_037214783.1">
    <property type="nucleotide sequence ID" value="XM_037368815.1"/>
</dbReference>
<feature type="transmembrane region" description="Helical" evidence="1">
    <location>
        <begin position="159"/>
        <end position="183"/>
    </location>
</feature>
<feature type="transmembrane region" description="Helical" evidence="1">
    <location>
        <begin position="231"/>
        <end position="251"/>
    </location>
</feature>
<feature type="transmembrane region" description="Helical" evidence="1">
    <location>
        <begin position="189"/>
        <end position="211"/>
    </location>
</feature>
<protein>
    <submittedName>
        <fullName evidence="2">Uncharacterized protein</fullName>
    </submittedName>
</protein>
<feature type="transmembrane region" description="Helical" evidence="1">
    <location>
        <begin position="82"/>
        <end position="107"/>
    </location>
</feature>
<gene>
    <name evidence="2" type="ORF">MIND_01231700</name>
</gene>
<proteinExistence type="predicted"/>
<dbReference type="EMBL" id="JACAZF010000012">
    <property type="protein sequence ID" value="KAF7292056.1"/>
    <property type="molecule type" value="Genomic_DNA"/>
</dbReference>
<comment type="caution">
    <text evidence="2">The sequence shown here is derived from an EMBL/GenBank/DDBJ whole genome shotgun (WGS) entry which is preliminary data.</text>
</comment>
<dbReference type="Proteomes" id="UP000636479">
    <property type="component" value="Unassembled WGS sequence"/>
</dbReference>
<feature type="transmembrane region" description="Helical" evidence="1">
    <location>
        <begin position="38"/>
        <end position="62"/>
    </location>
</feature>
<evidence type="ECO:0000313" key="2">
    <source>
        <dbReference type="EMBL" id="KAF7292056.1"/>
    </source>
</evidence>
<keyword evidence="1" id="KW-0472">Membrane</keyword>
<feature type="transmembrane region" description="Helical" evidence="1">
    <location>
        <begin position="127"/>
        <end position="147"/>
    </location>
</feature>
<reference evidence="2" key="1">
    <citation type="submission" date="2020-05" db="EMBL/GenBank/DDBJ databases">
        <title>Mycena genomes resolve the evolution of fungal bioluminescence.</title>
        <authorList>
            <person name="Tsai I.J."/>
        </authorList>
    </citation>
    <scope>NUCLEOTIDE SEQUENCE</scope>
    <source>
        <strain evidence="2">171206Taipei</strain>
    </source>
</reference>
<sequence>MSVSYNVTTTPSSGATTSLPLSQKSVSELWVLVQSQGLSAASALLMHGVFILLFILALSYLFRTYPDGYRIPGRTFLRLTAILLAVFAVVQVVLDVSLVILIANVLTGKVTRGSAPRMLMWTYRMLYLARQGSLAVNNLIADILFLYRCKRIWGTHRLTPYIITFVSFLIIGTAAIAGVTIYYKLNIRIPFGAALGTNVVLLVLTAGRIWYKGRRAEPLMGRRLRTRWRAAVAIILESSLLYVAANMLYMISQTRNVPPFTGAQSICWGALAQLVTEYYTHDDDCPRCSQPQR</sequence>
<evidence type="ECO:0000313" key="3">
    <source>
        <dbReference type="Proteomes" id="UP000636479"/>
    </source>
</evidence>
<dbReference type="OrthoDB" id="2978399at2759"/>
<dbReference type="GeneID" id="59351331"/>
<accession>A0A8H6S3G7</accession>